<dbReference type="InterPro" id="IPR053925">
    <property type="entry name" value="RecX_HTH_3rd"/>
</dbReference>
<dbReference type="PANTHER" id="PTHR33602">
    <property type="entry name" value="REGULATORY PROTEIN RECX FAMILY PROTEIN"/>
    <property type="match status" value="1"/>
</dbReference>
<comment type="subcellular location">
    <subcellularLocation>
        <location evidence="1 5">Cytoplasm</location>
    </subcellularLocation>
</comment>
<dbReference type="Pfam" id="PF02631">
    <property type="entry name" value="RecX_HTH2"/>
    <property type="match status" value="1"/>
</dbReference>
<name>A0ABX5AWQ1_9MICO</name>
<feature type="domain" description="RecX third three-helical" evidence="8">
    <location>
        <begin position="267"/>
        <end position="313"/>
    </location>
</feature>
<dbReference type="PANTHER" id="PTHR33602:SF1">
    <property type="entry name" value="REGULATORY PROTEIN RECX FAMILY PROTEIN"/>
    <property type="match status" value="1"/>
</dbReference>
<reference evidence="9 10" key="1">
    <citation type="journal article" date="2008" name="Int. J. Syst. Evol. Microbiol.">
        <title>Leifsonia pindariensis sp. nov., isolated from the Pindari glacier of the Indian Himalayas, and emended description of the genus Leifsonia.</title>
        <authorList>
            <person name="Reddy G.S."/>
            <person name="Prabagaran S.R."/>
            <person name="Shivaji S."/>
        </authorList>
    </citation>
    <scope>NUCLEOTIDE SEQUENCE [LARGE SCALE GENOMIC DNA]</scope>
    <source>
        <strain evidence="9 10">PON 10</strain>
    </source>
</reference>
<dbReference type="EMBL" id="MPZN01000016">
    <property type="protein sequence ID" value="PPL19270.1"/>
    <property type="molecule type" value="Genomic_DNA"/>
</dbReference>
<feature type="region of interest" description="Disordered" evidence="6">
    <location>
        <begin position="1"/>
        <end position="89"/>
    </location>
</feature>
<dbReference type="RefSeq" id="WP_104474952.1">
    <property type="nucleotide sequence ID" value="NZ_MPZN01000016.1"/>
</dbReference>
<feature type="compositionally biased region" description="Gly residues" evidence="6">
    <location>
        <begin position="1"/>
        <end position="10"/>
    </location>
</feature>
<comment type="similarity">
    <text evidence="2 5">Belongs to the RecX family.</text>
</comment>
<sequence length="330" mass="35806">MEIGWWGGPGSSDDEGEHTQIDAEPGGRPGTPGAEDAPAEPAAAKPAAVKPAAAKPVAAKTVAAKPRAVRPRPAAPQVDEPAGEPVEAEPLATVSYLPWAAPGVDVTTESGIGSTAFRRPWVEPERELAERGFDASAPVALPRQLAEPGDWTEEYSDETDDEAEVEEFDPDAVERALLKKLARRDMSIVEVEQFLEQNGLPAEQLEEWVERMVRLGYLDDLRLAENIIDQLRRRKGLGASSIKQELNRRRISPAVVSEALGESDQDEERARAMELAVKRAGQLSSYDDATAERRLTGFLMRKGYGSGVVRDAVKAALAARKRPTGGVRFR</sequence>
<dbReference type="InterPro" id="IPR036388">
    <property type="entry name" value="WH-like_DNA-bd_sf"/>
</dbReference>
<dbReference type="InterPro" id="IPR003783">
    <property type="entry name" value="Regulatory_RecX"/>
</dbReference>
<dbReference type="Pfam" id="PF21981">
    <property type="entry name" value="RecX_HTH3"/>
    <property type="match status" value="1"/>
</dbReference>
<keyword evidence="10" id="KW-1185">Reference proteome</keyword>
<evidence type="ECO:0000256" key="4">
    <source>
        <dbReference type="ARBA" id="ARBA00022490"/>
    </source>
</evidence>
<evidence type="ECO:0000259" key="7">
    <source>
        <dbReference type="Pfam" id="PF02631"/>
    </source>
</evidence>
<dbReference type="InterPro" id="IPR053924">
    <property type="entry name" value="RecX_HTH_2nd"/>
</dbReference>
<dbReference type="HAMAP" id="MF_01114">
    <property type="entry name" value="RecX"/>
    <property type="match status" value="1"/>
</dbReference>
<feature type="compositionally biased region" description="Acidic residues" evidence="6">
    <location>
        <begin position="150"/>
        <end position="167"/>
    </location>
</feature>
<evidence type="ECO:0000256" key="6">
    <source>
        <dbReference type="SAM" id="MobiDB-lite"/>
    </source>
</evidence>
<protein>
    <recommendedName>
        <fullName evidence="3 5">Regulatory protein RecX</fullName>
    </recommendedName>
</protein>
<dbReference type="Proteomes" id="UP000237755">
    <property type="component" value="Unassembled WGS sequence"/>
</dbReference>
<proteinExistence type="inferred from homology"/>
<keyword evidence="4 5" id="KW-0963">Cytoplasm</keyword>
<feature type="region of interest" description="Disordered" evidence="6">
    <location>
        <begin position="139"/>
        <end position="167"/>
    </location>
</feature>
<evidence type="ECO:0000256" key="2">
    <source>
        <dbReference type="ARBA" id="ARBA00009695"/>
    </source>
</evidence>
<gene>
    <name evidence="5" type="primary">recX</name>
    <name evidence="9" type="ORF">GY24_06770</name>
</gene>
<evidence type="ECO:0000256" key="5">
    <source>
        <dbReference type="HAMAP-Rule" id="MF_01114"/>
    </source>
</evidence>
<comment type="caution">
    <text evidence="9">The sequence shown here is derived from an EMBL/GenBank/DDBJ whole genome shotgun (WGS) entry which is preliminary data.</text>
</comment>
<dbReference type="Gene3D" id="1.10.10.10">
    <property type="entry name" value="Winged helix-like DNA-binding domain superfamily/Winged helix DNA-binding domain"/>
    <property type="match status" value="2"/>
</dbReference>
<feature type="compositionally biased region" description="Low complexity" evidence="6">
    <location>
        <begin position="31"/>
        <end position="78"/>
    </location>
</feature>
<feature type="domain" description="RecX second three-helical" evidence="7">
    <location>
        <begin position="219"/>
        <end position="260"/>
    </location>
</feature>
<evidence type="ECO:0000259" key="8">
    <source>
        <dbReference type="Pfam" id="PF21981"/>
    </source>
</evidence>
<evidence type="ECO:0000313" key="10">
    <source>
        <dbReference type="Proteomes" id="UP000237755"/>
    </source>
</evidence>
<organism evidence="9 10">
    <name type="scientific">Microterricola pindariensis</name>
    <dbReference type="NCBI Taxonomy" id="478010"/>
    <lineage>
        <taxon>Bacteria</taxon>
        <taxon>Bacillati</taxon>
        <taxon>Actinomycetota</taxon>
        <taxon>Actinomycetes</taxon>
        <taxon>Micrococcales</taxon>
        <taxon>Microbacteriaceae</taxon>
        <taxon>Microterricola</taxon>
    </lineage>
</organism>
<evidence type="ECO:0000256" key="3">
    <source>
        <dbReference type="ARBA" id="ARBA00018111"/>
    </source>
</evidence>
<comment type="function">
    <text evidence="5">Modulates RecA activity.</text>
</comment>
<evidence type="ECO:0000256" key="1">
    <source>
        <dbReference type="ARBA" id="ARBA00004496"/>
    </source>
</evidence>
<evidence type="ECO:0000313" key="9">
    <source>
        <dbReference type="EMBL" id="PPL19270.1"/>
    </source>
</evidence>
<accession>A0ABX5AWQ1</accession>